<evidence type="ECO:0000313" key="2">
    <source>
        <dbReference type="Proteomes" id="UP000827976"/>
    </source>
</evidence>
<proteinExistence type="predicted"/>
<reference evidence="2" key="1">
    <citation type="journal article" date="2022" name="Nat. Commun.">
        <title>Chromosome evolution and the genetic basis of agronomically important traits in greater yam.</title>
        <authorList>
            <person name="Bredeson J.V."/>
            <person name="Lyons J.B."/>
            <person name="Oniyinde I.O."/>
            <person name="Okereke N.R."/>
            <person name="Kolade O."/>
            <person name="Nnabue I."/>
            <person name="Nwadili C.O."/>
            <person name="Hribova E."/>
            <person name="Parker M."/>
            <person name="Nwogha J."/>
            <person name="Shu S."/>
            <person name="Carlson J."/>
            <person name="Kariba R."/>
            <person name="Muthemba S."/>
            <person name="Knop K."/>
            <person name="Barton G.J."/>
            <person name="Sherwood A.V."/>
            <person name="Lopez-Montes A."/>
            <person name="Asiedu R."/>
            <person name="Jamnadass R."/>
            <person name="Muchugi A."/>
            <person name="Goodstein D."/>
            <person name="Egesi C.N."/>
            <person name="Featherston J."/>
            <person name="Asfaw A."/>
            <person name="Simpson G.G."/>
            <person name="Dolezel J."/>
            <person name="Hendre P.S."/>
            <person name="Van Deynze A."/>
            <person name="Kumar P.L."/>
            <person name="Obidiegwu J.E."/>
            <person name="Bhattacharjee R."/>
            <person name="Rokhsar D.S."/>
        </authorList>
    </citation>
    <scope>NUCLEOTIDE SEQUENCE [LARGE SCALE GENOMIC DNA]</scope>
    <source>
        <strain evidence="2">cv. TDa95/00328</strain>
    </source>
</reference>
<name>A0ACB7WTT6_DIOAL</name>
<evidence type="ECO:0000313" key="1">
    <source>
        <dbReference type="EMBL" id="KAH7691848.1"/>
    </source>
</evidence>
<keyword evidence="2" id="KW-1185">Reference proteome</keyword>
<keyword evidence="1" id="KW-0418">Kinase</keyword>
<comment type="caution">
    <text evidence="1">The sequence shown here is derived from an EMBL/GenBank/DDBJ whole genome shotgun (WGS) entry which is preliminary data.</text>
</comment>
<feature type="non-terminal residue" evidence="1">
    <location>
        <position position="1"/>
    </location>
</feature>
<dbReference type="Proteomes" id="UP000827976">
    <property type="component" value="Chromosome 1"/>
</dbReference>
<keyword evidence="1" id="KW-0723">Serine/threonine-protein kinase</keyword>
<keyword evidence="1" id="KW-0808">Transferase</keyword>
<dbReference type="EMBL" id="CM037011">
    <property type="protein sequence ID" value="KAH7691848.1"/>
    <property type="molecule type" value="Genomic_DNA"/>
</dbReference>
<gene>
    <name evidence="1" type="ORF">IHE45_01G024700</name>
</gene>
<accession>A0ACB7WTT6</accession>
<dbReference type="EC" id="2.7.11.1" evidence="1"/>
<organism evidence="1 2">
    <name type="scientific">Dioscorea alata</name>
    <name type="common">Purple yam</name>
    <dbReference type="NCBI Taxonomy" id="55571"/>
    <lineage>
        <taxon>Eukaryota</taxon>
        <taxon>Viridiplantae</taxon>
        <taxon>Streptophyta</taxon>
        <taxon>Embryophyta</taxon>
        <taxon>Tracheophyta</taxon>
        <taxon>Spermatophyta</taxon>
        <taxon>Magnoliopsida</taxon>
        <taxon>Liliopsida</taxon>
        <taxon>Dioscoreales</taxon>
        <taxon>Dioscoreaceae</taxon>
        <taxon>Dioscorea</taxon>
    </lineage>
</organism>
<sequence length="251" mass="27948">FISSFSNLQYLNLSYAQFSGIIPHTLGNLSLLHYLDLGSSYYNCLSENNFGGVIPESLGNLGTLGRLDLSRNKLNGSILEFLNNLTNLVYFDLSHKNFGKLPRSIGRLQKLGIGDLRRLQYLDLSFNMFTGVIPESFGNLTLLQDFYGAGNKLNRKLPKGIDNFCYLQILDFITNFISGGIDDLIDGLSNCRKNKDGSTLERKQGLETLRMGNNMLNGTVLRNIGKLSKLKELDLSSNSLMGSLTKSHFVN</sequence>
<protein>
    <submittedName>
        <fullName evidence="1">Non-specific serine/threonine protein kinase protein</fullName>
        <ecNumber evidence="1">2.7.11.1</ecNumber>
    </submittedName>
</protein>